<dbReference type="AlphaFoldDB" id="A0A9X8UGX1"/>
<evidence type="ECO:0000259" key="6">
    <source>
        <dbReference type="PROSITE" id="PS50885"/>
    </source>
</evidence>
<evidence type="ECO:0000256" key="1">
    <source>
        <dbReference type="ARBA" id="ARBA00004370"/>
    </source>
</evidence>
<keyword evidence="2" id="KW-0597">Phosphoprotein</keyword>
<feature type="domain" description="HAMP" evidence="6">
    <location>
        <begin position="313"/>
        <end position="365"/>
    </location>
</feature>
<dbReference type="Gene3D" id="3.30.565.10">
    <property type="entry name" value="Histidine kinase-like ATPase, C-terminal domain"/>
    <property type="match status" value="1"/>
</dbReference>
<organism evidence="7 8">
    <name type="scientific">Harryflintia acetispora</name>
    <dbReference type="NCBI Taxonomy" id="1849041"/>
    <lineage>
        <taxon>Bacteria</taxon>
        <taxon>Bacillati</taxon>
        <taxon>Bacillota</taxon>
        <taxon>Clostridia</taxon>
        <taxon>Eubacteriales</taxon>
        <taxon>Oscillospiraceae</taxon>
        <taxon>Harryflintia</taxon>
    </lineage>
</organism>
<keyword evidence="3" id="KW-0808">Transferase</keyword>
<proteinExistence type="predicted"/>
<evidence type="ECO:0000256" key="4">
    <source>
        <dbReference type="ARBA" id="ARBA00022777"/>
    </source>
</evidence>
<dbReference type="InterPro" id="IPR050640">
    <property type="entry name" value="Bact_2-comp_sensor_kinase"/>
</dbReference>
<dbReference type="Pfam" id="PF06580">
    <property type="entry name" value="His_kinase"/>
    <property type="match status" value="1"/>
</dbReference>
<dbReference type="InterPro" id="IPR003594">
    <property type="entry name" value="HATPase_dom"/>
</dbReference>
<comment type="subcellular location">
    <subcellularLocation>
        <location evidence="1">Membrane</location>
    </subcellularLocation>
</comment>
<evidence type="ECO:0000313" key="7">
    <source>
        <dbReference type="EMBL" id="TCL41302.1"/>
    </source>
</evidence>
<evidence type="ECO:0000256" key="5">
    <source>
        <dbReference type="SAM" id="Phobius"/>
    </source>
</evidence>
<accession>A0A9X8UGX1</accession>
<sequence>MKCLYSRFLDLSLRTKLLVSFLLVMATLVTVTGATNYALSYNINRSLALRYTNAANAQMIMSLEQRTQDIEDTLFLQTQSPGLLRALGAAQGATEDFSNRQRLVAELESLLHASDYYDYVLLMDGGGRLYELTKRSKEDLPDLDLAALQQELYALRGSCSWTQDGDTIRVGRSIISAQNLQDLGTIVVGIPASAFEGFYSDVRDSSIDSTAFYNAQGEPIFAVEPGDPALQRLAYETYLQGGGTREPSFSTLDYGGESYLVTGMSSRRQDWKLVNVIDTRFIARDLRIILRTIFLLCGVLLLFAVLIAVLISRSMTENVDILMKNIDIIASGDWGGKVVPTSRDEIGRLALRFDFMRERIIALGEQVASEREDRKAQELRLLEARYAALRSQYNPHFLYNVLDSISSLALLRGEEEISSMIIMLTDMLRASVSRTAPAAPLRDEVEYVSKFTTLYEQIYQGNVGFTYDVPSGLMGMEAPSFVLQPLVENAVLHGIERKSGVGQVLIHAEERAGDLVLTVVDNGAGFELPPDEALVPRPAGGGHHAHIGLYNVQERIRLRYGEGYGLFIESKPGAGTKVEVRLPLRPYAD</sequence>
<dbReference type="PANTHER" id="PTHR34220:SF7">
    <property type="entry name" value="SENSOR HISTIDINE KINASE YPDA"/>
    <property type="match status" value="1"/>
</dbReference>
<dbReference type="Proteomes" id="UP000294682">
    <property type="component" value="Unassembled WGS sequence"/>
</dbReference>
<gene>
    <name evidence="7" type="ORF">EDD78_1147</name>
</gene>
<dbReference type="SUPFAM" id="SSF55874">
    <property type="entry name" value="ATPase domain of HSP90 chaperone/DNA topoisomerase II/histidine kinase"/>
    <property type="match status" value="1"/>
</dbReference>
<dbReference type="InterPro" id="IPR036890">
    <property type="entry name" value="HATPase_C_sf"/>
</dbReference>
<dbReference type="RefSeq" id="WP_132085213.1">
    <property type="nucleotide sequence ID" value="NZ_SLUK01000014.1"/>
</dbReference>
<dbReference type="InterPro" id="IPR003660">
    <property type="entry name" value="HAMP_dom"/>
</dbReference>
<dbReference type="Pfam" id="PF02518">
    <property type="entry name" value="HATPase_c"/>
    <property type="match status" value="1"/>
</dbReference>
<evidence type="ECO:0000256" key="3">
    <source>
        <dbReference type="ARBA" id="ARBA00022679"/>
    </source>
</evidence>
<dbReference type="PROSITE" id="PS50885">
    <property type="entry name" value="HAMP"/>
    <property type="match status" value="1"/>
</dbReference>
<dbReference type="SUPFAM" id="SSF158472">
    <property type="entry name" value="HAMP domain-like"/>
    <property type="match status" value="1"/>
</dbReference>
<dbReference type="GO" id="GO:0000155">
    <property type="term" value="F:phosphorelay sensor kinase activity"/>
    <property type="evidence" value="ECO:0007669"/>
    <property type="project" value="InterPro"/>
</dbReference>
<evidence type="ECO:0000313" key="8">
    <source>
        <dbReference type="Proteomes" id="UP000294682"/>
    </source>
</evidence>
<protein>
    <submittedName>
        <fullName evidence="7">Histidine kinase/DNA gyrase B/HSP90-like ATPase</fullName>
    </submittedName>
</protein>
<comment type="caution">
    <text evidence="7">The sequence shown here is derived from an EMBL/GenBank/DDBJ whole genome shotgun (WGS) entry which is preliminary data.</text>
</comment>
<evidence type="ECO:0000256" key="2">
    <source>
        <dbReference type="ARBA" id="ARBA00022553"/>
    </source>
</evidence>
<keyword evidence="4 7" id="KW-0418">Kinase</keyword>
<dbReference type="PANTHER" id="PTHR34220">
    <property type="entry name" value="SENSOR HISTIDINE KINASE YPDA"/>
    <property type="match status" value="1"/>
</dbReference>
<feature type="transmembrane region" description="Helical" evidence="5">
    <location>
        <begin position="288"/>
        <end position="311"/>
    </location>
</feature>
<reference evidence="7 8" key="1">
    <citation type="submission" date="2019-03" db="EMBL/GenBank/DDBJ databases">
        <title>Genomic Encyclopedia of Type Strains, Phase IV (KMG-IV): sequencing the most valuable type-strain genomes for metagenomic binning, comparative biology and taxonomic classification.</title>
        <authorList>
            <person name="Goeker M."/>
        </authorList>
    </citation>
    <scope>NUCLEOTIDE SEQUENCE [LARGE SCALE GENOMIC DNA]</scope>
    <source>
        <strain evidence="7 8">DSM 100433</strain>
    </source>
</reference>
<dbReference type="InterPro" id="IPR010559">
    <property type="entry name" value="Sig_transdc_His_kin_internal"/>
</dbReference>
<dbReference type="EMBL" id="SLUK01000014">
    <property type="protein sequence ID" value="TCL41302.1"/>
    <property type="molecule type" value="Genomic_DNA"/>
</dbReference>
<name>A0A9X8UGX1_9FIRM</name>
<keyword evidence="5" id="KW-0812">Transmembrane</keyword>
<dbReference type="Gene3D" id="6.10.340.10">
    <property type="match status" value="1"/>
</dbReference>
<keyword evidence="8" id="KW-1185">Reference proteome</keyword>
<dbReference type="GO" id="GO:0016020">
    <property type="term" value="C:membrane"/>
    <property type="evidence" value="ECO:0007669"/>
    <property type="project" value="UniProtKB-SubCell"/>
</dbReference>
<keyword evidence="5" id="KW-0472">Membrane</keyword>
<keyword evidence="5" id="KW-1133">Transmembrane helix</keyword>
<dbReference type="CDD" id="cd06225">
    <property type="entry name" value="HAMP"/>
    <property type="match status" value="1"/>
</dbReference>